<name>A0A8S2FF75_9BILA</name>
<organism evidence="2 4">
    <name type="scientific">Didymodactylos carnosus</name>
    <dbReference type="NCBI Taxonomy" id="1234261"/>
    <lineage>
        <taxon>Eukaryota</taxon>
        <taxon>Metazoa</taxon>
        <taxon>Spiralia</taxon>
        <taxon>Gnathifera</taxon>
        <taxon>Rotifera</taxon>
        <taxon>Eurotatoria</taxon>
        <taxon>Bdelloidea</taxon>
        <taxon>Philodinida</taxon>
        <taxon>Philodinidae</taxon>
        <taxon>Didymodactylos</taxon>
    </lineage>
</organism>
<proteinExistence type="predicted"/>
<dbReference type="Proteomes" id="UP000677228">
    <property type="component" value="Unassembled WGS sequence"/>
</dbReference>
<dbReference type="EMBL" id="CAJOBA010051279">
    <property type="protein sequence ID" value="CAF4243051.1"/>
    <property type="molecule type" value="Genomic_DNA"/>
</dbReference>
<reference evidence="2" key="1">
    <citation type="submission" date="2021-02" db="EMBL/GenBank/DDBJ databases">
        <authorList>
            <person name="Nowell W R."/>
        </authorList>
    </citation>
    <scope>NUCLEOTIDE SEQUENCE</scope>
</reference>
<evidence type="ECO:0000313" key="3">
    <source>
        <dbReference type="EMBL" id="CAF4243051.1"/>
    </source>
</evidence>
<dbReference type="EMBL" id="CAJNOK010029452">
    <property type="protein sequence ID" value="CAF1447888.1"/>
    <property type="molecule type" value="Genomic_DNA"/>
</dbReference>
<sequence length="31" mass="3597">MNQPNLTELSEHDLRKPTSSTQSDQQQEPRT</sequence>
<protein>
    <submittedName>
        <fullName evidence="2">Uncharacterized protein</fullName>
    </submittedName>
</protein>
<evidence type="ECO:0000256" key="1">
    <source>
        <dbReference type="SAM" id="MobiDB-lite"/>
    </source>
</evidence>
<dbReference type="AlphaFoldDB" id="A0A8S2FF75"/>
<feature type="region of interest" description="Disordered" evidence="1">
    <location>
        <begin position="1"/>
        <end position="31"/>
    </location>
</feature>
<dbReference type="Proteomes" id="UP000682733">
    <property type="component" value="Unassembled WGS sequence"/>
</dbReference>
<feature type="compositionally biased region" description="Polar residues" evidence="1">
    <location>
        <begin position="17"/>
        <end position="31"/>
    </location>
</feature>
<gene>
    <name evidence="2" type="ORF">OVA965_LOCUS34704</name>
    <name evidence="3" type="ORF">TMI583_LOCUS35640</name>
</gene>
<evidence type="ECO:0000313" key="2">
    <source>
        <dbReference type="EMBL" id="CAF1447888.1"/>
    </source>
</evidence>
<accession>A0A8S2FF75</accession>
<feature type="non-terminal residue" evidence="2">
    <location>
        <position position="31"/>
    </location>
</feature>
<evidence type="ECO:0000313" key="4">
    <source>
        <dbReference type="Proteomes" id="UP000677228"/>
    </source>
</evidence>
<comment type="caution">
    <text evidence="2">The sequence shown here is derived from an EMBL/GenBank/DDBJ whole genome shotgun (WGS) entry which is preliminary data.</text>
</comment>